<accession>A0A2T8IIH8</accession>
<sequence>MATKHLNKQICSADSSYNTPNEPHTKFTLWYFNQTRLTGHYFDPTMLPQLPGLASLEQHEGVTSPINTNRSIADIPGNFAP</sequence>
<gene>
    <name evidence="2" type="ORF">PAHAL_5G009000</name>
</gene>
<name>A0A2T8IIH8_9POAL</name>
<proteinExistence type="predicted"/>
<evidence type="ECO:0000256" key="1">
    <source>
        <dbReference type="SAM" id="MobiDB-lite"/>
    </source>
</evidence>
<dbReference type="Gramene" id="PVH37457">
    <property type="protein sequence ID" value="PVH37457"/>
    <property type="gene ID" value="PAHAL_5G009000"/>
</dbReference>
<dbReference type="EMBL" id="CM008050">
    <property type="protein sequence ID" value="PVH37457.1"/>
    <property type="molecule type" value="Genomic_DNA"/>
</dbReference>
<evidence type="ECO:0000313" key="2">
    <source>
        <dbReference type="EMBL" id="PVH37457.1"/>
    </source>
</evidence>
<protein>
    <submittedName>
        <fullName evidence="2">Uncharacterized protein</fullName>
    </submittedName>
</protein>
<dbReference type="AlphaFoldDB" id="A0A2T8IIH8"/>
<organism evidence="2">
    <name type="scientific">Panicum hallii</name>
    <dbReference type="NCBI Taxonomy" id="206008"/>
    <lineage>
        <taxon>Eukaryota</taxon>
        <taxon>Viridiplantae</taxon>
        <taxon>Streptophyta</taxon>
        <taxon>Embryophyta</taxon>
        <taxon>Tracheophyta</taxon>
        <taxon>Spermatophyta</taxon>
        <taxon>Magnoliopsida</taxon>
        <taxon>Liliopsida</taxon>
        <taxon>Poales</taxon>
        <taxon>Poaceae</taxon>
        <taxon>PACMAD clade</taxon>
        <taxon>Panicoideae</taxon>
        <taxon>Panicodae</taxon>
        <taxon>Paniceae</taxon>
        <taxon>Panicinae</taxon>
        <taxon>Panicum</taxon>
        <taxon>Panicum sect. Panicum</taxon>
    </lineage>
</organism>
<reference evidence="2" key="1">
    <citation type="submission" date="2018-04" db="EMBL/GenBank/DDBJ databases">
        <title>WGS assembly of Panicum hallii.</title>
        <authorList>
            <person name="Lovell J."/>
            <person name="Jenkins J."/>
            <person name="Lowry D."/>
            <person name="Mamidi S."/>
            <person name="Sreedasyam A."/>
            <person name="Weng X."/>
            <person name="Barry K."/>
            <person name="Bonette J."/>
            <person name="Campitelli B."/>
            <person name="Daum C."/>
            <person name="Gordon S."/>
            <person name="Gould B."/>
            <person name="Lipzen A."/>
            <person name="Macqueen A."/>
            <person name="Palacio-Mejia J."/>
            <person name="Plott C."/>
            <person name="Shakirov E."/>
            <person name="Shu S."/>
            <person name="Yoshinaga Y."/>
            <person name="Zane M."/>
            <person name="Rokhsar D."/>
            <person name="Grimwood J."/>
            <person name="Schmutz J."/>
            <person name="Juenger T."/>
        </authorList>
    </citation>
    <scope>NUCLEOTIDE SEQUENCE [LARGE SCALE GENOMIC DNA]</scope>
    <source>
        <strain evidence="2">FIL2</strain>
    </source>
</reference>
<dbReference type="Proteomes" id="UP000243499">
    <property type="component" value="Chromosome 5"/>
</dbReference>
<feature type="region of interest" description="Disordered" evidence="1">
    <location>
        <begin position="61"/>
        <end position="81"/>
    </location>
</feature>